<evidence type="ECO:0000256" key="1">
    <source>
        <dbReference type="SAM" id="MobiDB-lite"/>
    </source>
</evidence>
<feature type="compositionally biased region" description="Basic and acidic residues" evidence="1">
    <location>
        <begin position="41"/>
        <end position="57"/>
    </location>
</feature>
<dbReference type="PROSITE" id="PS50004">
    <property type="entry name" value="C2"/>
    <property type="match status" value="1"/>
</dbReference>
<dbReference type="AlphaFoldDB" id="A0A0K0FE37"/>
<dbReference type="InterPro" id="IPR035892">
    <property type="entry name" value="C2_domain_sf"/>
</dbReference>
<feature type="compositionally biased region" description="Basic residues" evidence="1">
    <location>
        <begin position="31"/>
        <end position="40"/>
    </location>
</feature>
<protein>
    <submittedName>
        <fullName evidence="4">C2 domain-containing protein</fullName>
    </submittedName>
</protein>
<proteinExistence type="predicted"/>
<keyword evidence="3" id="KW-1185">Reference proteome</keyword>
<dbReference type="Proteomes" id="UP000035680">
    <property type="component" value="Unassembled WGS sequence"/>
</dbReference>
<dbReference type="Gene3D" id="2.60.40.150">
    <property type="entry name" value="C2 domain"/>
    <property type="match status" value="1"/>
</dbReference>
<evidence type="ECO:0000313" key="4">
    <source>
        <dbReference type="WBParaSite" id="SVE_0711400.1"/>
    </source>
</evidence>
<evidence type="ECO:0000313" key="3">
    <source>
        <dbReference type="Proteomes" id="UP000035680"/>
    </source>
</evidence>
<dbReference type="InterPro" id="IPR000008">
    <property type="entry name" value="C2_dom"/>
</dbReference>
<sequence length="338" mass="39226">MDRLAACHVMHGFLNIHKETRKRNSSLPGNHGRKPGHRSHSLSERKGVINAFKDENKKNSHIHYRNHKGNESHQKEGNESFNSIFHRVLDYSTTHATLYPHQIETLLDPVNKMPFSKSSKCKIPSCNSDILNLPKYHSKNTNMSQSNIKCGYLLLSINYSTSQNKLTIHIEKGANLPISQSHKKSVSYIKAVLIQNHQFVNYAKSKKFISTPFIYFDTTFTFKLTQNQPTLSMLILVIQKSNNIEERELGHLIFSDEETPNNQLEDLKIESEKKGYNFTNTIINQYSVNEVSKQNEIIPLSYFISRQKLYNQSDYLVNEYQSILDNKICNWFKLSNKW</sequence>
<feature type="domain" description="C2" evidence="2">
    <location>
        <begin position="149"/>
        <end position="269"/>
    </location>
</feature>
<name>A0A0K0FE37_STRVS</name>
<evidence type="ECO:0000259" key="2">
    <source>
        <dbReference type="PROSITE" id="PS50004"/>
    </source>
</evidence>
<dbReference type="WBParaSite" id="SVE_0711400.1">
    <property type="protein sequence ID" value="SVE_0711400.1"/>
    <property type="gene ID" value="SVE_0711400"/>
</dbReference>
<accession>A0A0K0FE37</accession>
<dbReference type="SUPFAM" id="SSF49562">
    <property type="entry name" value="C2 domain (Calcium/lipid-binding domain, CaLB)"/>
    <property type="match status" value="1"/>
</dbReference>
<feature type="region of interest" description="Disordered" evidence="1">
    <location>
        <begin position="18"/>
        <end position="57"/>
    </location>
</feature>
<organism evidence="3 4">
    <name type="scientific">Strongyloides venezuelensis</name>
    <name type="common">Threadworm</name>
    <dbReference type="NCBI Taxonomy" id="75913"/>
    <lineage>
        <taxon>Eukaryota</taxon>
        <taxon>Metazoa</taxon>
        <taxon>Ecdysozoa</taxon>
        <taxon>Nematoda</taxon>
        <taxon>Chromadorea</taxon>
        <taxon>Rhabditida</taxon>
        <taxon>Tylenchina</taxon>
        <taxon>Panagrolaimomorpha</taxon>
        <taxon>Strongyloidoidea</taxon>
        <taxon>Strongyloididae</taxon>
        <taxon>Strongyloides</taxon>
    </lineage>
</organism>
<reference evidence="4" key="2">
    <citation type="submission" date="2015-08" db="UniProtKB">
        <authorList>
            <consortium name="WormBaseParasite"/>
        </authorList>
    </citation>
    <scope>IDENTIFICATION</scope>
</reference>
<reference evidence="3" key="1">
    <citation type="submission" date="2014-07" db="EMBL/GenBank/DDBJ databases">
        <authorList>
            <person name="Martin A.A"/>
            <person name="De Silva N."/>
        </authorList>
    </citation>
    <scope>NUCLEOTIDE SEQUENCE</scope>
</reference>